<dbReference type="Proteomes" id="UP001501231">
    <property type="component" value="Unassembled WGS sequence"/>
</dbReference>
<feature type="compositionally biased region" description="Polar residues" evidence="1">
    <location>
        <begin position="1"/>
        <end position="13"/>
    </location>
</feature>
<dbReference type="EMBL" id="BAAARW010000020">
    <property type="protein sequence ID" value="GAA2435692.1"/>
    <property type="molecule type" value="Genomic_DNA"/>
</dbReference>
<proteinExistence type="predicted"/>
<feature type="region of interest" description="Disordered" evidence="1">
    <location>
        <begin position="1"/>
        <end position="20"/>
    </location>
</feature>
<dbReference type="Pfam" id="PF19054">
    <property type="entry name" value="DUF5753"/>
    <property type="match status" value="1"/>
</dbReference>
<comment type="caution">
    <text evidence="3">The sequence shown here is derived from an EMBL/GenBank/DDBJ whole genome shotgun (WGS) entry which is preliminary data.</text>
</comment>
<sequence length="137" mass="14978">MMSATNRQNTPTLAVSPGNVTAPRTLPSTAAASHRLLKSQFRHLIEMAALDNVHLRVIPYTAGLYPSAGYPFVILGFPEPVDPDVVLVENRAGERYFDNAQEVAGFHADFKHIAESSLPEEATLALLRRPLSGTIRQ</sequence>
<name>A0ABN3JNL6_9ACTN</name>
<gene>
    <name evidence="3" type="ORF">GCM10010191_57960</name>
</gene>
<evidence type="ECO:0000313" key="3">
    <source>
        <dbReference type="EMBL" id="GAA2435692.1"/>
    </source>
</evidence>
<feature type="domain" description="DUF5753" evidence="2">
    <location>
        <begin position="33"/>
        <end position="129"/>
    </location>
</feature>
<dbReference type="RefSeq" id="WP_344593126.1">
    <property type="nucleotide sequence ID" value="NZ_BAAARW010000020.1"/>
</dbReference>
<evidence type="ECO:0000313" key="4">
    <source>
        <dbReference type="Proteomes" id="UP001501231"/>
    </source>
</evidence>
<keyword evidence="4" id="KW-1185">Reference proteome</keyword>
<reference evidence="3 4" key="1">
    <citation type="journal article" date="2019" name="Int. J. Syst. Evol. Microbiol.">
        <title>The Global Catalogue of Microorganisms (GCM) 10K type strain sequencing project: providing services to taxonomists for standard genome sequencing and annotation.</title>
        <authorList>
            <consortium name="The Broad Institute Genomics Platform"/>
            <consortium name="The Broad Institute Genome Sequencing Center for Infectious Disease"/>
            <person name="Wu L."/>
            <person name="Ma J."/>
        </authorList>
    </citation>
    <scope>NUCLEOTIDE SEQUENCE [LARGE SCALE GENOMIC DNA]</scope>
    <source>
        <strain evidence="3 4">JCM 3325</strain>
    </source>
</reference>
<protein>
    <recommendedName>
        <fullName evidence="2">DUF5753 domain-containing protein</fullName>
    </recommendedName>
</protein>
<accession>A0ABN3JNL6</accession>
<dbReference type="InterPro" id="IPR043917">
    <property type="entry name" value="DUF5753"/>
</dbReference>
<organism evidence="3 4">
    <name type="scientific">Actinomadura vinacea</name>
    <dbReference type="NCBI Taxonomy" id="115336"/>
    <lineage>
        <taxon>Bacteria</taxon>
        <taxon>Bacillati</taxon>
        <taxon>Actinomycetota</taxon>
        <taxon>Actinomycetes</taxon>
        <taxon>Streptosporangiales</taxon>
        <taxon>Thermomonosporaceae</taxon>
        <taxon>Actinomadura</taxon>
    </lineage>
</organism>
<evidence type="ECO:0000259" key="2">
    <source>
        <dbReference type="Pfam" id="PF19054"/>
    </source>
</evidence>
<evidence type="ECO:0000256" key="1">
    <source>
        <dbReference type="SAM" id="MobiDB-lite"/>
    </source>
</evidence>